<protein>
    <submittedName>
        <fullName evidence="2">Uncharacterized protein</fullName>
    </submittedName>
</protein>
<dbReference type="PATRIC" id="fig|43658.5.peg.4740"/>
<reference evidence="2 3" key="1">
    <citation type="journal article" date="2015" name="BMC Genomics">
        <title>Genome mining reveals unlocked bioactive potential of marine Gram-negative bacteria.</title>
        <authorList>
            <person name="Machado H."/>
            <person name="Sonnenschein E.C."/>
            <person name="Melchiorsen J."/>
            <person name="Gram L."/>
        </authorList>
    </citation>
    <scope>NUCLEOTIDE SEQUENCE [LARGE SCALE GENOMIC DNA]</scope>
    <source>
        <strain evidence="2 3">S2471</strain>
    </source>
</reference>
<proteinExistence type="predicted"/>
<evidence type="ECO:0000313" key="2">
    <source>
        <dbReference type="EMBL" id="KJZ05537.1"/>
    </source>
</evidence>
<keyword evidence="1" id="KW-0175">Coiled coil</keyword>
<dbReference type="RefSeq" id="WP_046007205.1">
    <property type="nucleotide sequence ID" value="NZ_JXYA01000067.1"/>
</dbReference>
<sequence>MNDVVKTDLETTEVIFSDTFSEQQEPDLLWVKEHKYYDAQLTLEENFEHLYGHVKIYPEDREAFNHALENNQLIEFLNSKQNLALFAEDEPVDYVSGRAVITVSAALLLLKGPMRRLASKGGIWLAKTIGSKLAGTAFDKIFGFFLGSSKPDYEKALREIQQQLTEINAKIDTLLENAVWQRVATSLGQSVDQLNISYTLFEDMIHGMDTPNEQHLLNDFMAKESDVLDAITDIFHKLTNSNTSLSNKDLTRFVADSSDDNYRLIEDILTGIVYLIPLGISMRMFQFAQRDGVSSGQLYQEQQRWDRRFDSSERVIAETKNRIQGSLSQKVAQHTRKVLAEIKAGDIGRDDNAFKAATNAIHARLDEYLSFGRFLVVGYTKTKGFEDHAYIGSRVFSEFHYGNNENNFIVFYENDEKTTAAIIRDHNANAWPSKFEDQVNYADANNNGNAKVLLDELWGLRNAGSITAYTQRAMGVIRNRRKTGPHAINHTGSLNLSRIHYKNIQGKYWDTLMSTAHSVV</sequence>
<gene>
    <name evidence="2" type="ORF">TW77_22475</name>
</gene>
<dbReference type="OrthoDB" id="9894474at2"/>
<evidence type="ECO:0000256" key="1">
    <source>
        <dbReference type="SAM" id="Coils"/>
    </source>
</evidence>
<evidence type="ECO:0000313" key="3">
    <source>
        <dbReference type="Proteomes" id="UP000033452"/>
    </source>
</evidence>
<accession>A0A0F4QFS0</accession>
<name>A0A0F4QFS0_9GAMM</name>
<dbReference type="EMBL" id="JXYA01000067">
    <property type="protein sequence ID" value="KJZ05537.1"/>
    <property type="molecule type" value="Genomic_DNA"/>
</dbReference>
<feature type="coiled-coil region" evidence="1">
    <location>
        <begin position="150"/>
        <end position="177"/>
    </location>
</feature>
<organism evidence="2 3">
    <name type="scientific">Pseudoalteromonas rubra</name>
    <dbReference type="NCBI Taxonomy" id="43658"/>
    <lineage>
        <taxon>Bacteria</taxon>
        <taxon>Pseudomonadati</taxon>
        <taxon>Pseudomonadota</taxon>
        <taxon>Gammaproteobacteria</taxon>
        <taxon>Alteromonadales</taxon>
        <taxon>Pseudoalteromonadaceae</taxon>
        <taxon>Pseudoalteromonas</taxon>
    </lineage>
</organism>
<dbReference type="Proteomes" id="UP000033452">
    <property type="component" value="Unassembled WGS sequence"/>
</dbReference>
<comment type="caution">
    <text evidence="2">The sequence shown here is derived from an EMBL/GenBank/DDBJ whole genome shotgun (WGS) entry which is preliminary data.</text>
</comment>
<dbReference type="AlphaFoldDB" id="A0A0F4QFS0"/>
<keyword evidence="3" id="KW-1185">Reference proteome</keyword>